<dbReference type="SMART" id="SM00874">
    <property type="entry name" value="B5"/>
    <property type="match status" value="1"/>
</dbReference>
<keyword evidence="9" id="KW-0547">Nucleotide-binding</keyword>
<dbReference type="AlphaFoldDB" id="A0A9W8CV07"/>
<evidence type="ECO:0000256" key="12">
    <source>
        <dbReference type="ARBA" id="ARBA00022917"/>
    </source>
</evidence>
<dbReference type="Gene3D" id="3.50.40.10">
    <property type="entry name" value="Phenylalanyl-trna Synthetase, Chain B, domain 3"/>
    <property type="match status" value="1"/>
</dbReference>
<keyword evidence="7 17" id="KW-0436">Ligase</keyword>
<evidence type="ECO:0000313" key="17">
    <source>
        <dbReference type="EMBL" id="KAJ1724753.1"/>
    </source>
</evidence>
<evidence type="ECO:0000256" key="6">
    <source>
        <dbReference type="ARBA" id="ARBA00022490"/>
    </source>
</evidence>
<dbReference type="SUPFAM" id="SSF55681">
    <property type="entry name" value="Class II aaRS and biotin synthetases"/>
    <property type="match status" value="1"/>
</dbReference>
<dbReference type="Gene3D" id="3.30.56.10">
    <property type="match status" value="2"/>
</dbReference>
<dbReference type="FunFam" id="3.50.40.10:FF:000002">
    <property type="entry name" value="phenylalanine--tRNA ligase beta subunit"/>
    <property type="match status" value="1"/>
</dbReference>
<dbReference type="SUPFAM" id="SSF56037">
    <property type="entry name" value="PheT/TilS domain"/>
    <property type="match status" value="1"/>
</dbReference>
<dbReference type="EMBL" id="JANBOJ010000022">
    <property type="protein sequence ID" value="KAJ1724753.1"/>
    <property type="molecule type" value="Genomic_DNA"/>
</dbReference>
<evidence type="ECO:0000256" key="11">
    <source>
        <dbReference type="ARBA" id="ARBA00022842"/>
    </source>
</evidence>
<dbReference type="InterPro" id="IPR004531">
    <property type="entry name" value="Phe-tRNA-synth_IIc_bsu_arc_euk"/>
</dbReference>
<keyword evidence="12" id="KW-0648">Protein biosynthesis</keyword>
<keyword evidence="13" id="KW-0030">Aminoacyl-tRNA synthetase</keyword>
<keyword evidence="6" id="KW-0963">Cytoplasm</keyword>
<proteinExistence type="inferred from homology"/>
<protein>
    <recommendedName>
        <fullName evidence="5">phenylalanine--tRNA ligase</fullName>
        <ecNumber evidence="5">6.1.1.20</ecNumber>
    </recommendedName>
    <alternativeName>
        <fullName evidence="14">Phenylalanyl-tRNA synthetase beta subunit</fullName>
    </alternativeName>
</protein>
<evidence type="ECO:0000256" key="9">
    <source>
        <dbReference type="ARBA" id="ARBA00022741"/>
    </source>
</evidence>
<dbReference type="OrthoDB" id="1698572at2759"/>
<dbReference type="InterPro" id="IPR005146">
    <property type="entry name" value="B3/B4_tRNA-bd"/>
</dbReference>
<keyword evidence="11" id="KW-0460">Magnesium</keyword>
<gene>
    <name evidence="17" type="primary">FRS1</name>
    <name evidence="17" type="ORF">LPJ53_001036</name>
</gene>
<evidence type="ECO:0000256" key="2">
    <source>
        <dbReference type="ARBA" id="ARBA00004496"/>
    </source>
</evidence>
<comment type="similarity">
    <text evidence="3">Belongs to the phenylalanyl-tRNA synthetase beta subunit family. Type 2 subfamily.</text>
</comment>
<evidence type="ECO:0000256" key="3">
    <source>
        <dbReference type="ARBA" id="ARBA00007438"/>
    </source>
</evidence>
<keyword evidence="18" id="KW-1185">Reference proteome</keyword>
<dbReference type="PANTHER" id="PTHR10947:SF0">
    <property type="entry name" value="PHENYLALANINE--TRNA LIGASE BETA SUBUNIT"/>
    <property type="match status" value="1"/>
</dbReference>
<dbReference type="SMART" id="SM00873">
    <property type="entry name" value="B3_4"/>
    <property type="match status" value="1"/>
</dbReference>
<evidence type="ECO:0000256" key="1">
    <source>
        <dbReference type="ARBA" id="ARBA00001946"/>
    </source>
</evidence>
<evidence type="ECO:0000256" key="7">
    <source>
        <dbReference type="ARBA" id="ARBA00022598"/>
    </source>
</evidence>
<dbReference type="EC" id="6.1.1.20" evidence="5"/>
<dbReference type="InterPro" id="IPR020825">
    <property type="entry name" value="Phe-tRNA_synthase-like_B3/B4"/>
</dbReference>
<feature type="domain" description="B5" evidence="16">
    <location>
        <begin position="291"/>
        <end position="391"/>
    </location>
</feature>
<dbReference type="CDD" id="cd00769">
    <property type="entry name" value="PheRS_beta_core"/>
    <property type="match status" value="1"/>
</dbReference>
<dbReference type="Gene3D" id="3.30.930.10">
    <property type="entry name" value="Bira Bifunctional Protein, Domain 2"/>
    <property type="match status" value="1"/>
</dbReference>
<dbReference type="InterPro" id="IPR009061">
    <property type="entry name" value="DNA-bd_dom_put_sf"/>
</dbReference>
<dbReference type="GO" id="GO:0006432">
    <property type="term" value="P:phenylalanyl-tRNA aminoacylation"/>
    <property type="evidence" value="ECO:0007669"/>
    <property type="project" value="InterPro"/>
</dbReference>
<comment type="catalytic activity">
    <reaction evidence="15">
        <text>tRNA(Phe) + L-phenylalanine + ATP = L-phenylalanyl-tRNA(Phe) + AMP + diphosphate + H(+)</text>
        <dbReference type="Rhea" id="RHEA:19413"/>
        <dbReference type="Rhea" id="RHEA-COMP:9668"/>
        <dbReference type="Rhea" id="RHEA-COMP:9699"/>
        <dbReference type="ChEBI" id="CHEBI:15378"/>
        <dbReference type="ChEBI" id="CHEBI:30616"/>
        <dbReference type="ChEBI" id="CHEBI:33019"/>
        <dbReference type="ChEBI" id="CHEBI:58095"/>
        <dbReference type="ChEBI" id="CHEBI:78442"/>
        <dbReference type="ChEBI" id="CHEBI:78531"/>
        <dbReference type="ChEBI" id="CHEBI:456215"/>
        <dbReference type="EC" id="6.1.1.20"/>
    </reaction>
</comment>
<dbReference type="Pfam" id="PF18262">
    <property type="entry name" value="PhetRS_B1"/>
    <property type="match status" value="1"/>
</dbReference>
<dbReference type="Pfam" id="PF03483">
    <property type="entry name" value="B3_4"/>
    <property type="match status" value="1"/>
</dbReference>
<comment type="cofactor">
    <cofactor evidence="1">
        <name>Mg(2+)</name>
        <dbReference type="ChEBI" id="CHEBI:18420"/>
    </cofactor>
</comment>
<evidence type="ECO:0000256" key="10">
    <source>
        <dbReference type="ARBA" id="ARBA00022840"/>
    </source>
</evidence>
<dbReference type="GO" id="GO:0004826">
    <property type="term" value="F:phenylalanine-tRNA ligase activity"/>
    <property type="evidence" value="ECO:0007669"/>
    <property type="project" value="UniProtKB-EC"/>
</dbReference>
<dbReference type="Pfam" id="PF03484">
    <property type="entry name" value="B5"/>
    <property type="match status" value="1"/>
</dbReference>
<keyword evidence="8" id="KW-0479">Metal-binding</keyword>
<dbReference type="GO" id="GO:0000287">
    <property type="term" value="F:magnesium ion binding"/>
    <property type="evidence" value="ECO:0007669"/>
    <property type="project" value="InterPro"/>
</dbReference>
<dbReference type="GO" id="GO:0009328">
    <property type="term" value="C:phenylalanine-tRNA ligase complex"/>
    <property type="evidence" value="ECO:0007669"/>
    <property type="project" value="TreeGrafter"/>
</dbReference>
<name>A0A9W8CV07_9FUNG</name>
<dbReference type="InterPro" id="IPR041616">
    <property type="entry name" value="PheRS_beta_core"/>
</dbReference>
<dbReference type="SUPFAM" id="SSF46955">
    <property type="entry name" value="Putative DNA-binding domain"/>
    <property type="match status" value="2"/>
</dbReference>
<dbReference type="PROSITE" id="PS51483">
    <property type="entry name" value="B5"/>
    <property type="match status" value="1"/>
</dbReference>
<dbReference type="GO" id="GO:0003723">
    <property type="term" value="F:RNA binding"/>
    <property type="evidence" value="ECO:0007669"/>
    <property type="project" value="InterPro"/>
</dbReference>
<evidence type="ECO:0000256" key="4">
    <source>
        <dbReference type="ARBA" id="ARBA00011209"/>
    </source>
</evidence>
<dbReference type="InterPro" id="IPR045864">
    <property type="entry name" value="aa-tRNA-synth_II/BPL/LPL"/>
</dbReference>
<keyword evidence="10" id="KW-0067">ATP-binding</keyword>
<evidence type="ECO:0000256" key="8">
    <source>
        <dbReference type="ARBA" id="ARBA00022723"/>
    </source>
</evidence>
<dbReference type="NCBIfam" id="TIGR00471">
    <property type="entry name" value="pheT_arch"/>
    <property type="match status" value="1"/>
</dbReference>
<evidence type="ECO:0000256" key="14">
    <source>
        <dbReference type="ARBA" id="ARBA00033189"/>
    </source>
</evidence>
<comment type="caution">
    <text evidence="17">The sequence shown here is derived from an EMBL/GenBank/DDBJ whole genome shotgun (WGS) entry which is preliminary data.</text>
</comment>
<comment type="subunit">
    <text evidence="4">Tetramer of two alpha and two beta subunits.</text>
</comment>
<evidence type="ECO:0000256" key="15">
    <source>
        <dbReference type="ARBA" id="ARBA00049255"/>
    </source>
</evidence>
<dbReference type="InterPro" id="IPR005147">
    <property type="entry name" value="tRNA_synthase_B5-dom"/>
</dbReference>
<dbReference type="Pfam" id="PF17759">
    <property type="entry name" value="tRNA_synthFbeta"/>
    <property type="match status" value="1"/>
</dbReference>
<sequence length="609" mass="68574">MPTINIDKQELFEYLDNKYNTEQFRELCFEFGIELEEDTSEEGELAEGERAKLKIDIPANRYDLLCFEGLSRALGIFLGREQTPDYRVAPVSSPFRITVAKECAQVRPFVVGAVLRGVKLTKERYQSFIDLQDKLHNNLCRKRTLVSIGTHDLDTVQGPFTYEARRPEDIKFVPLNQTELMDGRRLIEFYESDMHIRKFLHIIRDSPVYPVIYDANQTVMSLPPLINSEHSKITLDTKNIFIEITATDLTKVNMVLNIMVTMFSGYCAEPFTVEPVEVVYPDGEKIVYPELDLRTMTTSTSYLNGIVGIQKSSEEIVALLKKMSLDATVEKSGGEVVTDLLKKMSLGGKGSGSVENDRISVKLPVTRPDILQECDIAEDLAIAFGYNKIPRAQNNEATVGVALPLNKLADLVRKEMAMAGWTEALTLSLCSHDENFKFLRRPDRGDEAVVLENPKTIEYQVCRSTLLPGLLKTIRENKMHPIPFRVFEVSDVVLKNPARERGAQNERRACALFSSRMAQFEVIQGLLDTVMLSLNVSKVRPGAQGIGYYLEEADIPTYFAGRSANVVYNAEDGSKIVLGSIGVIHPEVLGHYELDYPVSSFEINIEPFL</sequence>
<dbReference type="GO" id="GO:0005524">
    <property type="term" value="F:ATP binding"/>
    <property type="evidence" value="ECO:0007669"/>
    <property type="project" value="UniProtKB-KW"/>
</dbReference>
<evidence type="ECO:0000256" key="5">
    <source>
        <dbReference type="ARBA" id="ARBA00012814"/>
    </source>
</evidence>
<dbReference type="FunFam" id="3.30.930.10:FF:000059">
    <property type="entry name" value="phenylalanine--tRNA ligase beta subunit"/>
    <property type="match status" value="1"/>
</dbReference>
<dbReference type="InterPro" id="IPR045060">
    <property type="entry name" value="Phe-tRNA-ligase_IIc_bsu"/>
</dbReference>
<reference evidence="17" key="1">
    <citation type="submission" date="2022-07" db="EMBL/GenBank/DDBJ databases">
        <title>Phylogenomic reconstructions and comparative analyses of Kickxellomycotina fungi.</title>
        <authorList>
            <person name="Reynolds N.K."/>
            <person name="Stajich J.E."/>
            <person name="Barry K."/>
            <person name="Grigoriev I.V."/>
            <person name="Crous P."/>
            <person name="Smith M.E."/>
        </authorList>
    </citation>
    <scope>NUCLEOTIDE SEQUENCE</scope>
    <source>
        <strain evidence="17">NBRC 32514</strain>
    </source>
</reference>
<dbReference type="Proteomes" id="UP001149813">
    <property type="component" value="Unassembled WGS sequence"/>
</dbReference>
<evidence type="ECO:0000313" key="18">
    <source>
        <dbReference type="Proteomes" id="UP001149813"/>
    </source>
</evidence>
<evidence type="ECO:0000256" key="13">
    <source>
        <dbReference type="ARBA" id="ARBA00023146"/>
    </source>
</evidence>
<evidence type="ECO:0000259" key="16">
    <source>
        <dbReference type="PROSITE" id="PS51483"/>
    </source>
</evidence>
<dbReference type="PANTHER" id="PTHR10947">
    <property type="entry name" value="PHENYLALANYL-TRNA SYNTHETASE BETA CHAIN AND LEUCINE-RICH REPEAT-CONTAINING PROTEIN 47"/>
    <property type="match status" value="1"/>
</dbReference>
<organism evidence="17 18">
    <name type="scientific">Coemansia erecta</name>
    <dbReference type="NCBI Taxonomy" id="147472"/>
    <lineage>
        <taxon>Eukaryota</taxon>
        <taxon>Fungi</taxon>
        <taxon>Fungi incertae sedis</taxon>
        <taxon>Zoopagomycota</taxon>
        <taxon>Kickxellomycotina</taxon>
        <taxon>Kickxellomycetes</taxon>
        <taxon>Kickxellales</taxon>
        <taxon>Kickxellaceae</taxon>
        <taxon>Coemansia</taxon>
    </lineage>
</organism>
<comment type="subcellular location">
    <subcellularLocation>
        <location evidence="2">Cytoplasm</location>
    </subcellularLocation>
</comment>
<dbReference type="InterPro" id="IPR040659">
    <property type="entry name" value="PhetRS_B1"/>
</dbReference>
<accession>A0A9W8CV07</accession>